<evidence type="ECO:0000256" key="2">
    <source>
        <dbReference type="SAM" id="Phobius"/>
    </source>
</evidence>
<dbReference type="Proteomes" id="UP001592530">
    <property type="component" value="Unassembled WGS sequence"/>
</dbReference>
<feature type="region of interest" description="Disordered" evidence="1">
    <location>
        <begin position="1"/>
        <end position="30"/>
    </location>
</feature>
<accession>A0ABV6WYV6</accession>
<feature type="transmembrane region" description="Helical" evidence="2">
    <location>
        <begin position="768"/>
        <end position="789"/>
    </location>
</feature>
<protein>
    <submittedName>
        <fullName evidence="3">DUF6049 family protein</fullName>
    </submittedName>
</protein>
<dbReference type="RefSeq" id="WP_380551574.1">
    <property type="nucleotide sequence ID" value="NZ_JBHEZY010000003.1"/>
</dbReference>
<feature type="region of interest" description="Disordered" evidence="1">
    <location>
        <begin position="794"/>
        <end position="837"/>
    </location>
</feature>
<dbReference type="InterPro" id="IPR046112">
    <property type="entry name" value="DUF6049"/>
</dbReference>
<keyword evidence="2" id="KW-0472">Membrane</keyword>
<comment type="caution">
    <text evidence="3">The sequence shown here is derived from an EMBL/GenBank/DDBJ whole genome shotgun (WGS) entry which is preliminary data.</text>
</comment>
<name>A0ABV6WYV6_9ACTN</name>
<sequence>MAARYRGRITRLGDGRGRARDRTGDRLGDRTGDRAWDSPWRRARRGGTVLLAAGLTLASGTALAPAAGAAQYRVDAVRQAPAGAAVAGAPKTVEAAGSRYPARVTLTTVSPVTPSATGKVTLRGTVTNTGSTPISSLHAGVWVNLEHLSNRSQIAAVAASATPSGNDPQEIGTLDKDLGTLAPGATSPAFSLTVDLGTLGLSSNHVYEIAVDAQGAAGGSSEVHPLGIARTYLPLYDSTEDKPTKIATLWPIVEPPRVQPQTYADSSGNDEAVFTDDSLAADLGAEGRLGQLQAIGADLGLSGLSPTWVIDPDLISSVLKMEPKYRVVSGDDSQGVSAACDCTKPGTGSAAASSWRTGLQAALSGLDGRQVISLPAADPDLASIAHNGSGSSTLKQAIGIANTDLGQVGLNPLQVGASHTVAWPYQGYLDSSVVSLARAVGDTEIVATGSSLPSPDLNFTPNAARSLGKGTTAVVADPTLASIFAGDLSTPSAQVMAEQRFLAETLAITLEQPSKQRSILVQPPREMSASTAQVLAASLKAAVHGKWASPETFGAAAKAAPTPGAGRTVPPVSAYPAALRKTELDAADLFAVSDTQAQLDKLENVLVNPASVRSAFSSAILRSVSTQWRGRDALGDSYRGNAAGYLANLYGKVTILPKPGGSITLSGSGSATIPVTVQNDLAQGVINLVVELSSSNAARLSLGNQQFTSAANKPVAAGGGTKITIKFPVKAFANNKVQMTAQLYTTADHQPYGDPVYFYVDITSLPNGVIAVMAGGGLLVLLAGLRLYWKRKHNTAAGGPGPDPEQDPDRGDQPRPEGAQESEDEGRLARHPQKNAP</sequence>
<proteinExistence type="predicted"/>
<dbReference type="Pfam" id="PF19516">
    <property type="entry name" value="DUF6049"/>
    <property type="match status" value="1"/>
</dbReference>
<evidence type="ECO:0000313" key="3">
    <source>
        <dbReference type="EMBL" id="MFC1431238.1"/>
    </source>
</evidence>
<feature type="compositionally biased region" description="Basic and acidic residues" evidence="1">
    <location>
        <begin position="11"/>
        <end position="30"/>
    </location>
</feature>
<organism evidence="3 4">
    <name type="scientific">Streptacidiphilus alkalitolerans</name>
    <dbReference type="NCBI Taxonomy" id="3342712"/>
    <lineage>
        <taxon>Bacteria</taxon>
        <taxon>Bacillati</taxon>
        <taxon>Actinomycetota</taxon>
        <taxon>Actinomycetes</taxon>
        <taxon>Kitasatosporales</taxon>
        <taxon>Streptomycetaceae</taxon>
        <taxon>Streptacidiphilus</taxon>
    </lineage>
</organism>
<keyword evidence="2" id="KW-1133">Transmembrane helix</keyword>
<reference evidence="3 4" key="1">
    <citation type="submission" date="2024-09" db="EMBL/GenBank/DDBJ databases">
        <authorList>
            <person name="Lee S.D."/>
        </authorList>
    </citation>
    <scope>NUCLEOTIDE SEQUENCE [LARGE SCALE GENOMIC DNA]</scope>
    <source>
        <strain evidence="3 4">N1-3</strain>
    </source>
</reference>
<dbReference type="EMBL" id="JBHEZY010000003">
    <property type="protein sequence ID" value="MFC1431238.1"/>
    <property type="molecule type" value="Genomic_DNA"/>
</dbReference>
<evidence type="ECO:0000256" key="1">
    <source>
        <dbReference type="SAM" id="MobiDB-lite"/>
    </source>
</evidence>
<keyword evidence="2" id="KW-0812">Transmembrane</keyword>
<evidence type="ECO:0000313" key="4">
    <source>
        <dbReference type="Proteomes" id="UP001592530"/>
    </source>
</evidence>
<gene>
    <name evidence="3" type="ORF">ACEZDB_11320</name>
</gene>